<dbReference type="SMART" id="SM00642">
    <property type="entry name" value="Aamy"/>
    <property type="match status" value="1"/>
</dbReference>
<dbReference type="PANTHER" id="PTHR10357:SF210">
    <property type="entry name" value="MALTODEXTRIN GLUCOSIDASE"/>
    <property type="match status" value="1"/>
</dbReference>
<evidence type="ECO:0000256" key="2">
    <source>
        <dbReference type="ARBA" id="ARBA00022801"/>
    </source>
</evidence>
<dbReference type="Gene3D" id="3.20.20.80">
    <property type="entry name" value="Glycosidases"/>
    <property type="match status" value="1"/>
</dbReference>
<dbReference type="CDD" id="cd11338">
    <property type="entry name" value="AmyAc_CMD"/>
    <property type="match status" value="1"/>
</dbReference>
<dbReference type="InterPro" id="IPR017853">
    <property type="entry name" value="GH"/>
</dbReference>
<evidence type="ECO:0000313" key="5">
    <source>
        <dbReference type="EMBL" id="RXS76022.1"/>
    </source>
</evidence>
<accession>A0A4Q1RJW1</accession>
<dbReference type="GO" id="GO:0004553">
    <property type="term" value="F:hydrolase activity, hydrolyzing O-glycosyl compounds"/>
    <property type="evidence" value="ECO:0007669"/>
    <property type="project" value="InterPro"/>
</dbReference>
<dbReference type="RefSeq" id="WP_129258516.1">
    <property type="nucleotide sequence ID" value="NZ_SDKC01000001.1"/>
</dbReference>
<keyword evidence="6" id="KW-1185">Reference proteome</keyword>
<evidence type="ECO:0000259" key="4">
    <source>
        <dbReference type="SMART" id="SM00642"/>
    </source>
</evidence>
<dbReference type="Gene3D" id="2.60.40.1180">
    <property type="entry name" value="Golgi alpha-mannosidase II"/>
    <property type="match status" value="1"/>
</dbReference>
<organism evidence="5 6">
    <name type="scientific">Blautia faecicola</name>
    <dbReference type="NCBI Taxonomy" id="2509240"/>
    <lineage>
        <taxon>Bacteria</taxon>
        <taxon>Bacillati</taxon>
        <taxon>Bacillota</taxon>
        <taxon>Clostridia</taxon>
        <taxon>Lachnospirales</taxon>
        <taxon>Lachnospiraceae</taxon>
        <taxon>Blautia</taxon>
    </lineage>
</organism>
<dbReference type="GO" id="GO:0043169">
    <property type="term" value="F:cation binding"/>
    <property type="evidence" value="ECO:0007669"/>
    <property type="project" value="InterPro"/>
</dbReference>
<feature type="domain" description="Glycosyl hydrolase family 13 catalytic" evidence="4">
    <location>
        <begin position="143"/>
        <end position="594"/>
    </location>
</feature>
<dbReference type="SUPFAM" id="SSF51011">
    <property type="entry name" value="Glycosyl hydrolase domain"/>
    <property type="match status" value="1"/>
</dbReference>
<dbReference type="Pfam" id="PF02903">
    <property type="entry name" value="Alpha-amylase_N"/>
    <property type="match status" value="1"/>
</dbReference>
<dbReference type="Gene3D" id="2.60.40.10">
    <property type="entry name" value="Immunoglobulins"/>
    <property type="match status" value="1"/>
</dbReference>
<evidence type="ECO:0000256" key="1">
    <source>
        <dbReference type="ARBA" id="ARBA00008061"/>
    </source>
</evidence>
<evidence type="ECO:0000313" key="6">
    <source>
        <dbReference type="Proteomes" id="UP000290106"/>
    </source>
</evidence>
<dbReference type="InterPro" id="IPR006047">
    <property type="entry name" value="GH13_cat_dom"/>
</dbReference>
<reference evidence="5 6" key="1">
    <citation type="submission" date="2019-01" db="EMBL/GenBank/DDBJ databases">
        <title>Blautia sp. nov. KGMB01111 isolated human feces.</title>
        <authorList>
            <person name="Park J.-E."/>
            <person name="Kim J.-S."/>
            <person name="Park S.-H."/>
        </authorList>
    </citation>
    <scope>NUCLEOTIDE SEQUENCE [LARGE SCALE GENOMIC DNA]</scope>
    <source>
        <strain evidence="5 6">KGMB01111</strain>
    </source>
</reference>
<dbReference type="InterPro" id="IPR004185">
    <property type="entry name" value="Glyco_hydro_13_lg-like_dom"/>
</dbReference>
<dbReference type="Pfam" id="PF00128">
    <property type="entry name" value="Alpha-amylase"/>
    <property type="match status" value="2"/>
</dbReference>
<dbReference type="EMBL" id="SDKC01000001">
    <property type="protein sequence ID" value="RXS76022.1"/>
    <property type="molecule type" value="Genomic_DNA"/>
</dbReference>
<dbReference type="SUPFAM" id="SSF81296">
    <property type="entry name" value="E set domains"/>
    <property type="match status" value="1"/>
</dbReference>
<proteinExistence type="inferred from homology"/>
<keyword evidence="3" id="KW-0326">Glycosidase</keyword>
<sequence length="722" mass="84314">MEDLNNVLRVQEYINKMRPVFNKRALYSDETAQYRTPMEPEAGDVVTVRFRTMKNNVDAVYFISGAIRKEMKVAESREGFDYYAIEIPVGNDPIHYYFEIQAGKIVCYYNELGVTRQLQEQYSFGIVPGFHTPDWAKGAVMYQIFVDRFYNGDSSNDVLTNEYFYISSHSRRIEDWSKIPDNMDVNNFYGGDLQGVMDKLDYLQDLGVEVIYLNPIFVSPSNHKYDIQDYDYVDPHFGKIVHDEGNLLADWDKDNTHAKRYIDRVTNKENLEASNQLFIELVEEIHKRGMKVILDGVFNHCGSFNKWLDRERIYENQPGYEKGAFISSDSPYHHFFKFHNEHCWPYNEFYDGWWGHNTLPKLNFEDSEELQKDILRIAKKWVSAPFNVDGWRLDVAADLGYSAEYNHEFWRKFRKMVKEANPEAIIIAEHYGDVSPWLQGDQWDTVMNYDAFMEPVSWFLTGLEKHSDQYRQELKGNAESFRDSMRYNGSRFYAPSLLTAMNELDNHDHSRFLTRTNSRVGRINTVGARAAEEGINKAILREAVAIQMTWPGAPTVYYGDEAGVCGFTDPDNRRTYPWGHEDQYLLQFYRDAIRMHRELPVLKYGSLKMLKEDYNLISFGRFNENEQVVVVINNNNENKKVEIPVWETGISRTIDTTMTRILDSNAIAYDMEQKEYQVVAGYLELEMSPLEAIILCRGCELPQKKEEEAAEKERDASTVSNN</sequence>
<dbReference type="InterPro" id="IPR013783">
    <property type="entry name" value="Ig-like_fold"/>
</dbReference>
<dbReference type="Pfam" id="PF02806">
    <property type="entry name" value="Alpha-amylase_C"/>
    <property type="match status" value="1"/>
</dbReference>
<evidence type="ECO:0000256" key="3">
    <source>
        <dbReference type="ARBA" id="ARBA00023295"/>
    </source>
</evidence>
<dbReference type="InterPro" id="IPR013780">
    <property type="entry name" value="Glyco_hydro_b"/>
</dbReference>
<dbReference type="SUPFAM" id="SSF51445">
    <property type="entry name" value="(Trans)glycosidases"/>
    <property type="match status" value="1"/>
</dbReference>
<dbReference type="InterPro" id="IPR006048">
    <property type="entry name" value="A-amylase/branching_C"/>
</dbReference>
<dbReference type="CDD" id="cd02857">
    <property type="entry name" value="E_set_CDase_PDE_N"/>
    <property type="match status" value="1"/>
</dbReference>
<comment type="caution">
    <text evidence="5">The sequence shown here is derived from an EMBL/GenBank/DDBJ whole genome shotgun (WGS) entry which is preliminary data.</text>
</comment>
<keyword evidence="2 5" id="KW-0378">Hydrolase</keyword>
<dbReference type="PANTHER" id="PTHR10357">
    <property type="entry name" value="ALPHA-AMYLASE FAMILY MEMBER"/>
    <property type="match status" value="1"/>
</dbReference>
<protein>
    <submittedName>
        <fullName evidence="5">Glycoside hydrolase family 13 protein</fullName>
    </submittedName>
</protein>
<dbReference type="GO" id="GO:0005975">
    <property type="term" value="P:carbohydrate metabolic process"/>
    <property type="evidence" value="ECO:0007669"/>
    <property type="project" value="InterPro"/>
</dbReference>
<comment type="similarity">
    <text evidence="1">Belongs to the glycosyl hydrolase 13 family.</text>
</comment>
<dbReference type="OrthoDB" id="9805159at2"/>
<dbReference type="InterPro" id="IPR014756">
    <property type="entry name" value="Ig_E-set"/>
</dbReference>
<dbReference type="Proteomes" id="UP000290106">
    <property type="component" value="Unassembled WGS sequence"/>
</dbReference>
<name>A0A4Q1RJW1_9FIRM</name>
<dbReference type="AlphaFoldDB" id="A0A4Q1RJW1"/>
<gene>
    <name evidence="5" type="ORF">ETP43_12975</name>
</gene>